<dbReference type="AlphaFoldDB" id="A0A8I0N6T9"/>
<dbReference type="Proteomes" id="UP000642265">
    <property type="component" value="Unassembled WGS sequence"/>
</dbReference>
<gene>
    <name evidence="1" type="ORF">IH622_13685</name>
</gene>
<accession>A0A8I0N6T9</accession>
<dbReference type="EMBL" id="JACZKO010000038">
    <property type="protein sequence ID" value="MBE0561849.1"/>
    <property type="molecule type" value="Genomic_DNA"/>
</dbReference>
<comment type="caution">
    <text evidence="1">The sequence shown here is derived from an EMBL/GenBank/DDBJ whole genome shotgun (WGS) entry which is preliminary data.</text>
</comment>
<organism evidence="1 2">
    <name type="scientific">Brucella anthropi</name>
    <name type="common">Ochrobactrum anthropi</name>
    <dbReference type="NCBI Taxonomy" id="529"/>
    <lineage>
        <taxon>Bacteria</taxon>
        <taxon>Pseudomonadati</taxon>
        <taxon>Pseudomonadota</taxon>
        <taxon>Alphaproteobacteria</taxon>
        <taxon>Hyphomicrobiales</taxon>
        <taxon>Brucellaceae</taxon>
        <taxon>Brucella/Ochrobactrum group</taxon>
        <taxon>Brucella</taxon>
    </lineage>
</organism>
<sequence>MTYTAISDFKYGMDRRRPQSSGVPGTLWTLKNALITRGGDIERAKKFVSTFVLPAGTFGAFSIRGQVFVFGSGAEPAGMPVGVRYQRLQAPGDPAMTAVLDAKAFDGKVYAVAAYADGNIYHFYDGARVTEWDALADNAADFTTVSSRLADLIDAGNNYDARAFGPVVEVVAVTPGVPFTITATATDVSPPTSPTAVVSTVQPNIPEVQEVRAVGAITITGGLHSPGLNRVTSVTVGATELIGQPIDWIEDNEATANTLAVEINNNTSTHGYSASAAGATITLRAAPNTGASQNGLVVDTVTTGSVTASTTNMSGGVNYTAPVAQVSTVTIGGTGAVPETKATGTLTITGGTSSPGVNKINTIVINGADLIDVSIDWTGSNSTTAAKVADAINSGTHGFTAVAASNVVTITAPENSGATINGEAVTVTTGGDVTTTTAAMSGGVSAVTYAQDTWTVTVDGEQYRTTGRGSAMGTSILVHNFRVYSTAGPLVRYSAINAPTDWSNMNVSSGAGFINMSNQADAVGNLIGMSKYAANVAIFSRNVILIYSLEADAMQSEIVQVIDNTGTIAPRSIVDYGANDVFYLDETGVRSLRTREAYDAAYASDIGSAFDSFIQELIAEVGNKLTSQACALIESRDGRYMLAIGRYIVALSQFPASKISAWSYIDFEQTITDFVRVDRSVMLRAGDAIYIYGGRAGNIYPEDDEFVVEAITPFISSKDPAGLKELEGFDMAAENSWRVQILPDPNNPAHYIDVGTYEGTTYHLTANKTPGRTSHFALKFVCDRAGPATLSSTAVHYEPGEKA</sequence>
<name>A0A8I0N6T9_BRUAN</name>
<protein>
    <submittedName>
        <fullName evidence="1">Uncharacterized protein</fullName>
    </submittedName>
</protein>
<evidence type="ECO:0000313" key="1">
    <source>
        <dbReference type="EMBL" id="MBE0561849.1"/>
    </source>
</evidence>
<reference evidence="1" key="1">
    <citation type="submission" date="2020-09" db="EMBL/GenBank/DDBJ databases">
        <authorList>
            <person name="Dalcin Martins P."/>
        </authorList>
    </citation>
    <scope>NUCLEOTIDE SEQUENCE</scope>
    <source>
        <strain evidence="1">MAG47</strain>
    </source>
</reference>
<evidence type="ECO:0000313" key="2">
    <source>
        <dbReference type="Proteomes" id="UP000642265"/>
    </source>
</evidence>
<proteinExistence type="predicted"/>
<reference evidence="1" key="2">
    <citation type="submission" date="2020-10" db="EMBL/GenBank/DDBJ databases">
        <title>Enrichment of novel Verrucomicrobia, Bacteroidetes and Krumholzibacteria in an oxygen-limited, methane- and iron-fed bioreactor inoculated with Bothnian Sea sediments.</title>
        <authorList>
            <person name="Martins P.D."/>
            <person name="de Jong A."/>
            <person name="Lenstra W.K."/>
            <person name="van Helmond N.A.G.M."/>
            <person name="Slomp C.P."/>
            <person name="Jetten M.S.M."/>
            <person name="Welte C.U."/>
            <person name="Rasigraf O."/>
        </authorList>
    </citation>
    <scope>NUCLEOTIDE SEQUENCE</scope>
    <source>
        <strain evidence="1">MAG47</strain>
    </source>
</reference>